<name>A0A484NFP5_9ASTE</name>
<dbReference type="Proteomes" id="UP000595140">
    <property type="component" value="Unassembled WGS sequence"/>
</dbReference>
<keyword evidence="3" id="KW-1185">Reference proteome</keyword>
<accession>A0A484NFP5</accession>
<protein>
    <submittedName>
        <fullName evidence="2">Uncharacterized protein</fullName>
    </submittedName>
</protein>
<evidence type="ECO:0000313" key="3">
    <source>
        <dbReference type="Proteomes" id="UP000595140"/>
    </source>
</evidence>
<feature type="region of interest" description="Disordered" evidence="1">
    <location>
        <begin position="1"/>
        <end position="45"/>
    </location>
</feature>
<feature type="region of interest" description="Disordered" evidence="1">
    <location>
        <begin position="226"/>
        <end position="246"/>
    </location>
</feature>
<proteinExistence type="predicted"/>
<dbReference type="EMBL" id="OOIL02006652">
    <property type="protein sequence ID" value="VFQ99297.1"/>
    <property type="molecule type" value="Genomic_DNA"/>
</dbReference>
<sequence length="271" mass="30370">MERSTRGQIRPCEGPMKMERSTGGQIRPCEGPMKMERSTGGQIRPCEGPMKMERSTGGQICPCEGNRGRCHSRLAGRVGARQRAAAAVRGSPEEVGARFFRAKFHRSGQLLVLAIRREDPAVLRGLPEEGGEARWTWLWTNGKSGSPERFVGDDRTDGEDRQRKWELVGVPPLLSVARLNKWELVGWPLPLSVSCRKKWSSPEARRCRPSRRWLCRGLVAALHGRPRPGGAPRFSPEVSRTGRLAEKDPPLSNVSKWLLQIWAVNQHDAEE</sequence>
<gene>
    <name evidence="2" type="ORF">CCAM_LOCUS41073</name>
</gene>
<organism evidence="2 3">
    <name type="scientific">Cuscuta campestris</name>
    <dbReference type="NCBI Taxonomy" id="132261"/>
    <lineage>
        <taxon>Eukaryota</taxon>
        <taxon>Viridiplantae</taxon>
        <taxon>Streptophyta</taxon>
        <taxon>Embryophyta</taxon>
        <taxon>Tracheophyta</taxon>
        <taxon>Spermatophyta</taxon>
        <taxon>Magnoliopsida</taxon>
        <taxon>eudicotyledons</taxon>
        <taxon>Gunneridae</taxon>
        <taxon>Pentapetalae</taxon>
        <taxon>asterids</taxon>
        <taxon>lamiids</taxon>
        <taxon>Solanales</taxon>
        <taxon>Convolvulaceae</taxon>
        <taxon>Cuscuteae</taxon>
        <taxon>Cuscuta</taxon>
        <taxon>Cuscuta subgen. Grammica</taxon>
        <taxon>Cuscuta sect. Cleistogrammica</taxon>
    </lineage>
</organism>
<evidence type="ECO:0000256" key="1">
    <source>
        <dbReference type="SAM" id="MobiDB-lite"/>
    </source>
</evidence>
<reference evidence="2 3" key="1">
    <citation type="submission" date="2018-04" db="EMBL/GenBank/DDBJ databases">
        <authorList>
            <person name="Vogel A."/>
        </authorList>
    </citation>
    <scope>NUCLEOTIDE SEQUENCE [LARGE SCALE GENOMIC DNA]</scope>
</reference>
<dbReference type="AlphaFoldDB" id="A0A484NFP5"/>
<evidence type="ECO:0000313" key="2">
    <source>
        <dbReference type="EMBL" id="VFQ99297.1"/>
    </source>
</evidence>